<keyword evidence="5" id="KW-1185">Reference proteome</keyword>
<keyword evidence="2" id="KW-0326">Glycosidase</keyword>
<dbReference type="Proteomes" id="UP000295075">
    <property type="component" value="Unassembled WGS sequence"/>
</dbReference>
<comment type="caution">
    <text evidence="4">The sequence shown here is derived from an EMBL/GenBank/DDBJ whole genome shotgun (WGS) entry which is preliminary data.</text>
</comment>
<dbReference type="PANTHER" id="PTHR12304">
    <property type="entry name" value="INOSINE-URIDINE PREFERRING NUCLEOSIDE HYDROLASE"/>
    <property type="match status" value="1"/>
</dbReference>
<dbReference type="InterPro" id="IPR023186">
    <property type="entry name" value="IUNH"/>
</dbReference>
<evidence type="ECO:0000256" key="2">
    <source>
        <dbReference type="ARBA" id="ARBA00023295"/>
    </source>
</evidence>
<dbReference type="OrthoDB" id="9797882at2"/>
<feature type="domain" description="Inosine/uridine-preferring nucleoside hydrolase" evidence="3">
    <location>
        <begin position="7"/>
        <end position="275"/>
    </location>
</feature>
<name>A0A4V2XPG4_9ACTN</name>
<organism evidence="4 5">
    <name type="scientific">Kribbella albertanoniae</name>
    <dbReference type="NCBI Taxonomy" id="1266829"/>
    <lineage>
        <taxon>Bacteria</taxon>
        <taxon>Bacillati</taxon>
        <taxon>Actinomycetota</taxon>
        <taxon>Actinomycetes</taxon>
        <taxon>Propionibacteriales</taxon>
        <taxon>Kribbellaceae</taxon>
        <taxon>Kribbella</taxon>
    </lineage>
</organism>
<dbReference type="GO" id="GO:0008477">
    <property type="term" value="F:purine nucleosidase activity"/>
    <property type="evidence" value="ECO:0007669"/>
    <property type="project" value="TreeGrafter"/>
</dbReference>
<dbReference type="InterPro" id="IPR001910">
    <property type="entry name" value="Inosine/uridine_hydrolase_dom"/>
</dbReference>
<proteinExistence type="predicted"/>
<dbReference type="GO" id="GO:0005829">
    <property type="term" value="C:cytosol"/>
    <property type="evidence" value="ECO:0007669"/>
    <property type="project" value="TreeGrafter"/>
</dbReference>
<dbReference type="InterPro" id="IPR036452">
    <property type="entry name" value="Ribo_hydro-like"/>
</dbReference>
<evidence type="ECO:0000313" key="5">
    <source>
        <dbReference type="Proteomes" id="UP000295075"/>
    </source>
</evidence>
<protein>
    <submittedName>
        <fullName evidence="4">Nucleoside hydrolase</fullName>
    </submittedName>
</protein>
<reference evidence="4 5" key="1">
    <citation type="submission" date="2019-03" db="EMBL/GenBank/DDBJ databases">
        <title>Draft genome sequences of novel Actinobacteria.</title>
        <authorList>
            <person name="Sahin N."/>
            <person name="Ay H."/>
            <person name="Saygin H."/>
        </authorList>
    </citation>
    <scope>NUCLEOTIDE SEQUENCE [LARGE SCALE GENOMIC DNA]</scope>
    <source>
        <strain evidence="4 5">JCM 30547</strain>
    </source>
</reference>
<dbReference type="Pfam" id="PF01156">
    <property type="entry name" value="IU_nuc_hydro"/>
    <property type="match status" value="1"/>
</dbReference>
<dbReference type="AlphaFoldDB" id="A0A4V2XPG4"/>
<gene>
    <name evidence="4" type="ORF">E1261_32180</name>
</gene>
<evidence type="ECO:0000313" key="4">
    <source>
        <dbReference type="EMBL" id="TDC21895.1"/>
    </source>
</evidence>
<evidence type="ECO:0000259" key="3">
    <source>
        <dbReference type="Pfam" id="PF01156"/>
    </source>
</evidence>
<dbReference type="Gene3D" id="3.90.245.10">
    <property type="entry name" value="Ribonucleoside hydrolase-like"/>
    <property type="match status" value="1"/>
</dbReference>
<keyword evidence="1 4" id="KW-0378">Hydrolase</keyword>
<dbReference type="PANTHER" id="PTHR12304:SF4">
    <property type="entry name" value="URIDINE NUCLEOSIDASE"/>
    <property type="match status" value="1"/>
</dbReference>
<sequence length="302" mass="31970">MDQMRQLILDTDIGSDVDDAMALALILGTPSLDLVAIHTVYGDTRLRSQLARRYGALAGRDLTVVAGTAEPLSGRPVWWAGHEGTLHKDLDAETFAPGSAPEDLVARLQNNQGALDVVAIGPLTNLAAALELEPQAAQWIRHLWVMGGWFGADAEPEHNFKSDDVAARAVLTAGIPTTITAIEITRQVSITNDLLQRIRTAGPLGAALGADIEQWWAYWNETWNVPHDPVAVLTLTRPDLFALSEPGHVTIGADGLSTFTPDPAGTVRIVTELDAVAVAEEIAARIVAAAGSVAGETDGDGS</sequence>
<dbReference type="EMBL" id="SMKA01000205">
    <property type="protein sequence ID" value="TDC21895.1"/>
    <property type="molecule type" value="Genomic_DNA"/>
</dbReference>
<dbReference type="SUPFAM" id="SSF53590">
    <property type="entry name" value="Nucleoside hydrolase"/>
    <property type="match status" value="1"/>
</dbReference>
<accession>A0A4V2XPG4</accession>
<dbReference type="GO" id="GO:0006152">
    <property type="term" value="P:purine nucleoside catabolic process"/>
    <property type="evidence" value="ECO:0007669"/>
    <property type="project" value="TreeGrafter"/>
</dbReference>
<evidence type="ECO:0000256" key="1">
    <source>
        <dbReference type="ARBA" id="ARBA00022801"/>
    </source>
</evidence>